<feature type="region of interest" description="Disordered" evidence="1">
    <location>
        <begin position="35"/>
        <end position="112"/>
    </location>
</feature>
<comment type="caution">
    <text evidence="2">The sequence shown here is derived from an EMBL/GenBank/DDBJ whole genome shotgun (WGS) entry which is preliminary data.</text>
</comment>
<sequence length="112" mass="10917">MGGESGERRHGRIMKSRSVSCTLPALVAVALVTAGCGGPGKTPRPVKTTTAVTSTTRPGTSATPSRPATTSSRPATTSSRPTAPKTGSPLGGTTSVQRGGLGGTDHSGSGGS</sequence>
<feature type="compositionally biased region" description="Gly residues" evidence="1">
    <location>
        <begin position="99"/>
        <end position="112"/>
    </location>
</feature>
<protein>
    <recommendedName>
        <fullName evidence="4">Lipoprotein</fullName>
    </recommendedName>
</protein>
<dbReference type="EMBL" id="JBIAMX010000007">
    <property type="protein sequence ID" value="MFF0543906.1"/>
    <property type="molecule type" value="Genomic_DNA"/>
</dbReference>
<organism evidence="2 3">
    <name type="scientific">Nocardia thailandica</name>
    <dbReference type="NCBI Taxonomy" id="257275"/>
    <lineage>
        <taxon>Bacteria</taxon>
        <taxon>Bacillati</taxon>
        <taxon>Actinomycetota</taxon>
        <taxon>Actinomycetes</taxon>
        <taxon>Mycobacteriales</taxon>
        <taxon>Nocardiaceae</taxon>
        <taxon>Nocardia</taxon>
    </lineage>
</organism>
<evidence type="ECO:0000256" key="1">
    <source>
        <dbReference type="SAM" id="MobiDB-lite"/>
    </source>
</evidence>
<name>A0ABW6PNB6_9NOCA</name>
<feature type="region of interest" description="Disordered" evidence="1">
    <location>
        <begin position="1"/>
        <end position="21"/>
    </location>
</feature>
<reference evidence="2 3" key="1">
    <citation type="submission" date="2024-10" db="EMBL/GenBank/DDBJ databases">
        <title>The Natural Products Discovery Center: Release of the First 8490 Sequenced Strains for Exploring Actinobacteria Biosynthetic Diversity.</title>
        <authorList>
            <person name="Kalkreuter E."/>
            <person name="Kautsar S.A."/>
            <person name="Yang D."/>
            <person name="Bader C.D."/>
            <person name="Teijaro C.N."/>
            <person name="Fluegel L."/>
            <person name="Davis C.M."/>
            <person name="Simpson J.R."/>
            <person name="Lauterbach L."/>
            <person name="Steele A.D."/>
            <person name="Gui C."/>
            <person name="Meng S."/>
            <person name="Li G."/>
            <person name="Viehrig K."/>
            <person name="Ye F."/>
            <person name="Su P."/>
            <person name="Kiefer A.F."/>
            <person name="Nichols A."/>
            <person name="Cepeda A.J."/>
            <person name="Yan W."/>
            <person name="Fan B."/>
            <person name="Jiang Y."/>
            <person name="Adhikari A."/>
            <person name="Zheng C.-J."/>
            <person name="Schuster L."/>
            <person name="Cowan T.M."/>
            <person name="Smanski M.J."/>
            <person name="Chevrette M.G."/>
            <person name="De Carvalho L.P.S."/>
            <person name="Shen B."/>
        </authorList>
    </citation>
    <scope>NUCLEOTIDE SEQUENCE [LARGE SCALE GENOMIC DNA]</scope>
    <source>
        <strain evidence="2 3">NPDC004045</strain>
    </source>
</reference>
<accession>A0ABW6PNB6</accession>
<dbReference type="RefSeq" id="WP_387700543.1">
    <property type="nucleotide sequence ID" value="NZ_JBIAMX010000007.1"/>
</dbReference>
<evidence type="ECO:0000313" key="3">
    <source>
        <dbReference type="Proteomes" id="UP001601444"/>
    </source>
</evidence>
<feature type="compositionally biased region" description="Low complexity" evidence="1">
    <location>
        <begin position="48"/>
        <end position="84"/>
    </location>
</feature>
<proteinExistence type="predicted"/>
<keyword evidence="3" id="KW-1185">Reference proteome</keyword>
<gene>
    <name evidence="2" type="ORF">ACFYTF_13830</name>
</gene>
<evidence type="ECO:0000313" key="2">
    <source>
        <dbReference type="EMBL" id="MFF0543906.1"/>
    </source>
</evidence>
<evidence type="ECO:0008006" key="4">
    <source>
        <dbReference type="Google" id="ProtNLM"/>
    </source>
</evidence>
<dbReference type="Proteomes" id="UP001601444">
    <property type="component" value="Unassembled WGS sequence"/>
</dbReference>